<protein>
    <recommendedName>
        <fullName evidence="1">Nucleotidyltransferase-like domain-containing protein</fullName>
    </recommendedName>
</protein>
<dbReference type="EMBL" id="BMYJ01000001">
    <property type="protein sequence ID" value="GHC46464.1"/>
    <property type="molecule type" value="Genomic_DNA"/>
</dbReference>
<proteinExistence type="predicted"/>
<evidence type="ECO:0000313" key="2">
    <source>
        <dbReference type="EMBL" id="GHC46464.1"/>
    </source>
</evidence>
<dbReference type="InterPro" id="IPR058575">
    <property type="entry name" value="NTP_transf_8_dom"/>
</dbReference>
<reference evidence="2" key="2">
    <citation type="submission" date="2020-09" db="EMBL/GenBank/DDBJ databases">
        <authorList>
            <person name="Sun Q."/>
            <person name="Kim S."/>
        </authorList>
    </citation>
    <scope>NUCLEOTIDE SEQUENCE</scope>
    <source>
        <strain evidence="2">KCTC 23310</strain>
    </source>
</reference>
<comment type="caution">
    <text evidence="2">The sequence shown here is derived from an EMBL/GenBank/DDBJ whole genome shotgun (WGS) entry which is preliminary data.</text>
</comment>
<evidence type="ECO:0000259" key="1">
    <source>
        <dbReference type="Pfam" id="PF12281"/>
    </source>
</evidence>
<sequence length="339" mass="38048">MIPIKLSTTAQNAYHDLVRSLYRTEFAGTGGPAFLETRGTRRYWYERQRVGSSVKKRYLGEDNAETAAFLAERDSLRQNAEEARSHQSRLVRLLRAEGMTPTDTVSGPILFAMAKLGVFRLGGTIVGTQAFRLYEGELGLQFAFDQTTQTGDIDIAQFETLSLALGDQVEESLAKTFQDLEFAPVPSLKKSATWRWRQTKSDTLVEFLTPSFRPEEDIRPLPALGVSAQSLHFLNYLIAEPIKAAALYRSGVLVQIPRPERYAIHKLIVASRRQGGPDAIKSRKDRLQADFLIRALAIDRPEDLRDAYQDALSRGTKWQEHIHASLNLLAGAKKTLDNL</sequence>
<accession>A0A918WHD6</accession>
<keyword evidence="3" id="KW-1185">Reference proteome</keyword>
<evidence type="ECO:0000313" key="3">
    <source>
        <dbReference type="Proteomes" id="UP000638981"/>
    </source>
</evidence>
<dbReference type="Pfam" id="PF12281">
    <property type="entry name" value="NTP_transf_8"/>
    <property type="match status" value="1"/>
</dbReference>
<name>A0A918WHD6_9RHOB</name>
<feature type="domain" description="Nucleotidyltransferase-like" evidence="1">
    <location>
        <begin position="107"/>
        <end position="312"/>
    </location>
</feature>
<dbReference type="AlphaFoldDB" id="A0A918WHD6"/>
<dbReference type="PIRSF" id="PIRSF031854">
    <property type="entry name" value="UCP031854"/>
    <property type="match status" value="1"/>
</dbReference>
<dbReference type="Proteomes" id="UP000638981">
    <property type="component" value="Unassembled WGS sequence"/>
</dbReference>
<reference evidence="2" key="1">
    <citation type="journal article" date="2014" name="Int. J. Syst. Evol. Microbiol.">
        <title>Complete genome sequence of Corynebacterium casei LMG S-19264T (=DSM 44701T), isolated from a smear-ripened cheese.</title>
        <authorList>
            <consortium name="US DOE Joint Genome Institute (JGI-PGF)"/>
            <person name="Walter F."/>
            <person name="Albersmeier A."/>
            <person name="Kalinowski J."/>
            <person name="Ruckert C."/>
        </authorList>
    </citation>
    <scope>NUCLEOTIDE SEQUENCE</scope>
    <source>
        <strain evidence="2">KCTC 23310</strain>
    </source>
</reference>
<dbReference type="InterPro" id="IPR022550">
    <property type="entry name" value="NTP_transf_8"/>
</dbReference>
<gene>
    <name evidence="2" type="ORF">GCM10007315_05220</name>
</gene>
<organism evidence="2 3">
    <name type="scientific">Neogemmobacter tilapiae</name>
    <dbReference type="NCBI Taxonomy" id="875041"/>
    <lineage>
        <taxon>Bacteria</taxon>
        <taxon>Pseudomonadati</taxon>
        <taxon>Pseudomonadota</taxon>
        <taxon>Alphaproteobacteria</taxon>
        <taxon>Rhodobacterales</taxon>
        <taxon>Paracoccaceae</taxon>
        <taxon>Neogemmobacter</taxon>
    </lineage>
</organism>
<dbReference type="RefSeq" id="WP_189410035.1">
    <property type="nucleotide sequence ID" value="NZ_BMYJ01000001.1"/>
</dbReference>